<dbReference type="CDD" id="cd24054">
    <property type="entry name" value="ASKHA_NBD_AaPPX-GppA_MtPPX2-like"/>
    <property type="match status" value="1"/>
</dbReference>
<feature type="domain" description="Ppx/GppA phosphatase N-terminal" evidence="2">
    <location>
        <begin position="70"/>
        <end position="370"/>
    </location>
</feature>
<dbReference type="Pfam" id="PF02541">
    <property type="entry name" value="Ppx-GppA"/>
    <property type="match status" value="1"/>
</dbReference>
<dbReference type="PANTHER" id="PTHR30005:SF0">
    <property type="entry name" value="RETROGRADE REGULATION PROTEIN 2"/>
    <property type="match status" value="1"/>
</dbReference>
<dbReference type="EMBL" id="UOFW01000243">
    <property type="protein sequence ID" value="VAX08624.1"/>
    <property type="molecule type" value="Genomic_DNA"/>
</dbReference>
<dbReference type="PANTHER" id="PTHR30005">
    <property type="entry name" value="EXOPOLYPHOSPHATASE"/>
    <property type="match status" value="1"/>
</dbReference>
<keyword evidence="3" id="KW-0378">Hydrolase</keyword>
<feature type="compositionally biased region" description="Basic residues" evidence="1">
    <location>
        <begin position="383"/>
        <end position="399"/>
    </location>
</feature>
<feature type="compositionally biased region" description="Polar residues" evidence="1">
    <location>
        <begin position="1"/>
        <end position="10"/>
    </location>
</feature>
<proteinExistence type="predicted"/>
<organism evidence="3">
    <name type="scientific">hydrothermal vent metagenome</name>
    <dbReference type="NCBI Taxonomy" id="652676"/>
    <lineage>
        <taxon>unclassified sequences</taxon>
        <taxon>metagenomes</taxon>
        <taxon>ecological metagenomes</taxon>
    </lineage>
</organism>
<feature type="region of interest" description="Disordered" evidence="1">
    <location>
        <begin position="368"/>
        <end position="425"/>
    </location>
</feature>
<evidence type="ECO:0000313" key="3">
    <source>
        <dbReference type="EMBL" id="VAX08624.1"/>
    </source>
</evidence>
<dbReference type="SUPFAM" id="SSF53067">
    <property type="entry name" value="Actin-like ATPase domain"/>
    <property type="match status" value="2"/>
</dbReference>
<dbReference type="AlphaFoldDB" id="A0A3B1B9F2"/>
<dbReference type="Gene3D" id="3.30.420.40">
    <property type="match status" value="1"/>
</dbReference>
<sequence>MNSENNNQAGKENGRHQKTPSVLPAGSSDVKAHQNKKNRKKKNRKNQKRRPAAPNIYGAIDLGTNNCRLLVAQKTSSGFKVLDSFSRVVRLGEGLGKTGVLSKEAIDRTIEALDICVSKIKRRGVTHMRNVATQACREASNCDAFIERVEKEVRIKLHIIDPMEEARLAVLGCKALLEKKYSRAIVFDIGGGSTELIWVKLCQDGLPEIIDWTSIPFGVVNLSEKYGTYERISDGKYKEMKQSILNSVAAFVEKNDMQVHTDQGQVQLLGTSGTITTLTAMHLGLETYDRNQVDGARVRSLHIRALCQKLSVLNYDERLALRGIGADRADLVVAGCAILESIMDLWPIDEIRVADRGIREGMLLDMMESHRPGQNNKPQNNKQRTRNKKRSRNKKARKDQKHDAALNNNPHVDNPRPHKKEEAAQ</sequence>
<dbReference type="GO" id="GO:0004309">
    <property type="term" value="F:exopolyphosphatase activity"/>
    <property type="evidence" value="ECO:0007669"/>
    <property type="project" value="UniProtKB-EC"/>
</dbReference>
<evidence type="ECO:0000259" key="2">
    <source>
        <dbReference type="Pfam" id="PF02541"/>
    </source>
</evidence>
<gene>
    <name evidence="3" type="ORF">MNBD_ALPHA03-1573</name>
</gene>
<accession>A0A3B1B9F2</accession>
<feature type="compositionally biased region" description="Basic and acidic residues" evidence="1">
    <location>
        <begin position="413"/>
        <end position="425"/>
    </location>
</feature>
<dbReference type="Gene3D" id="3.30.420.150">
    <property type="entry name" value="Exopolyphosphatase. Domain 2"/>
    <property type="match status" value="1"/>
</dbReference>
<dbReference type="InterPro" id="IPR043129">
    <property type="entry name" value="ATPase_NBD"/>
</dbReference>
<dbReference type="EC" id="3.6.1.11" evidence="3"/>
<evidence type="ECO:0000256" key="1">
    <source>
        <dbReference type="SAM" id="MobiDB-lite"/>
    </source>
</evidence>
<dbReference type="InterPro" id="IPR050273">
    <property type="entry name" value="GppA/Ppx_hydrolase"/>
</dbReference>
<protein>
    <submittedName>
        <fullName evidence="3">Exopolyphosphatase</fullName>
        <ecNumber evidence="3">3.6.1.11</ecNumber>
    </submittedName>
</protein>
<dbReference type="InterPro" id="IPR003695">
    <property type="entry name" value="Ppx_GppA_N"/>
</dbReference>
<reference evidence="3" key="1">
    <citation type="submission" date="2018-06" db="EMBL/GenBank/DDBJ databases">
        <authorList>
            <person name="Zhirakovskaya E."/>
        </authorList>
    </citation>
    <scope>NUCLEOTIDE SEQUENCE</scope>
</reference>
<feature type="compositionally biased region" description="Basic residues" evidence="1">
    <location>
        <begin position="33"/>
        <end position="51"/>
    </location>
</feature>
<feature type="region of interest" description="Disordered" evidence="1">
    <location>
        <begin position="1"/>
        <end position="57"/>
    </location>
</feature>
<name>A0A3B1B9F2_9ZZZZ</name>